<dbReference type="EMBL" id="KN836802">
    <property type="protein sequence ID" value="KIK31633.1"/>
    <property type="molecule type" value="Genomic_DNA"/>
</dbReference>
<evidence type="ECO:0000256" key="6">
    <source>
        <dbReference type="SAM" id="MobiDB-lite"/>
    </source>
</evidence>
<dbReference type="AlphaFoldDB" id="A0A0D0AHY9"/>
<dbReference type="HOGENOM" id="CLU_824325_0_0_1"/>
<dbReference type="PANTHER" id="PTHR42715:SF27">
    <property type="entry name" value="BETA-GLUCOSIDASE-RELATED"/>
    <property type="match status" value="1"/>
</dbReference>
<organism evidence="8 9">
    <name type="scientific">Suillus luteus UH-Slu-Lm8-n1</name>
    <dbReference type="NCBI Taxonomy" id="930992"/>
    <lineage>
        <taxon>Eukaryota</taxon>
        <taxon>Fungi</taxon>
        <taxon>Dikarya</taxon>
        <taxon>Basidiomycota</taxon>
        <taxon>Agaricomycotina</taxon>
        <taxon>Agaricomycetes</taxon>
        <taxon>Agaricomycetidae</taxon>
        <taxon>Boletales</taxon>
        <taxon>Suillineae</taxon>
        <taxon>Suillaceae</taxon>
        <taxon>Suillus</taxon>
    </lineage>
</organism>
<dbReference type="Gene3D" id="3.40.50.1700">
    <property type="entry name" value="Glycoside hydrolase family 3 C-terminal domain"/>
    <property type="match status" value="1"/>
</dbReference>
<dbReference type="InterPro" id="IPR002772">
    <property type="entry name" value="Glyco_hydro_3_C"/>
</dbReference>
<dbReference type="Proteomes" id="UP000054485">
    <property type="component" value="Unassembled WGS sequence"/>
</dbReference>
<dbReference type="InterPro" id="IPR050288">
    <property type="entry name" value="Cellulose_deg_GH3"/>
</dbReference>
<dbReference type="OrthoDB" id="47059at2759"/>
<dbReference type="EC" id="3.2.1.21" evidence="3"/>
<comment type="similarity">
    <text evidence="2">Belongs to the glycosyl hydrolase 3 family.</text>
</comment>
<evidence type="ECO:0000313" key="8">
    <source>
        <dbReference type="EMBL" id="KIK31633.1"/>
    </source>
</evidence>
<dbReference type="PANTHER" id="PTHR42715">
    <property type="entry name" value="BETA-GLUCOSIDASE"/>
    <property type="match status" value="1"/>
</dbReference>
<name>A0A0D0AHY9_9AGAM</name>
<evidence type="ECO:0000256" key="1">
    <source>
        <dbReference type="ARBA" id="ARBA00000448"/>
    </source>
</evidence>
<dbReference type="SMART" id="SM00758">
    <property type="entry name" value="PA14"/>
    <property type="match status" value="1"/>
</dbReference>
<accession>A0A0D0AHY9</accession>
<dbReference type="STRING" id="930992.A0A0D0AHY9"/>
<dbReference type="InterPro" id="IPR017853">
    <property type="entry name" value="GH"/>
</dbReference>
<protein>
    <recommendedName>
        <fullName evidence="3">beta-glucosidase</fullName>
        <ecNumber evidence="3">3.2.1.21</ecNumber>
    </recommendedName>
</protein>
<proteinExistence type="inferred from homology"/>
<dbReference type="Pfam" id="PF01915">
    <property type="entry name" value="Glyco_hydro_3_C"/>
    <property type="match status" value="1"/>
</dbReference>
<reference evidence="8 9" key="1">
    <citation type="submission" date="2014-04" db="EMBL/GenBank/DDBJ databases">
        <authorList>
            <consortium name="DOE Joint Genome Institute"/>
            <person name="Kuo A."/>
            <person name="Ruytinx J."/>
            <person name="Rineau F."/>
            <person name="Colpaert J."/>
            <person name="Kohler A."/>
            <person name="Nagy L.G."/>
            <person name="Floudas D."/>
            <person name="Copeland A."/>
            <person name="Barry K.W."/>
            <person name="Cichocki N."/>
            <person name="Veneault-Fourrey C."/>
            <person name="LaButti K."/>
            <person name="Lindquist E.A."/>
            <person name="Lipzen A."/>
            <person name="Lundell T."/>
            <person name="Morin E."/>
            <person name="Murat C."/>
            <person name="Sun H."/>
            <person name="Tunlid A."/>
            <person name="Henrissat B."/>
            <person name="Grigoriev I.V."/>
            <person name="Hibbett D.S."/>
            <person name="Martin F."/>
            <person name="Nordberg H.P."/>
            <person name="Cantor M.N."/>
            <person name="Hua S.X."/>
        </authorList>
    </citation>
    <scope>NUCLEOTIDE SEQUENCE [LARGE SCALE GENOMIC DNA]</scope>
    <source>
        <strain evidence="8 9">UH-Slu-Lm8-n1</strain>
    </source>
</reference>
<dbReference type="SUPFAM" id="SSF52279">
    <property type="entry name" value="Beta-D-glucan exohydrolase, C-terminal domain"/>
    <property type="match status" value="1"/>
</dbReference>
<comment type="catalytic activity">
    <reaction evidence="1">
        <text>Hydrolysis of terminal, non-reducing beta-D-glucosyl residues with release of beta-D-glucose.</text>
        <dbReference type="EC" id="3.2.1.21"/>
    </reaction>
</comment>
<feature type="compositionally biased region" description="Basic and acidic residues" evidence="6">
    <location>
        <begin position="323"/>
        <end position="337"/>
    </location>
</feature>
<dbReference type="GO" id="GO:0009251">
    <property type="term" value="P:glucan catabolic process"/>
    <property type="evidence" value="ECO:0007669"/>
    <property type="project" value="TreeGrafter"/>
</dbReference>
<dbReference type="SUPFAM" id="SSF51445">
    <property type="entry name" value="(Trans)glycosidases"/>
    <property type="match status" value="1"/>
</dbReference>
<dbReference type="PROSITE" id="PS51820">
    <property type="entry name" value="PA14"/>
    <property type="match status" value="1"/>
</dbReference>
<dbReference type="InterPro" id="IPR037524">
    <property type="entry name" value="PA14/GLEYA"/>
</dbReference>
<dbReference type="Pfam" id="PF07691">
    <property type="entry name" value="PA14"/>
    <property type="match status" value="1"/>
</dbReference>
<reference evidence="9" key="2">
    <citation type="submission" date="2015-01" db="EMBL/GenBank/DDBJ databases">
        <title>Evolutionary Origins and Diversification of the Mycorrhizal Mutualists.</title>
        <authorList>
            <consortium name="DOE Joint Genome Institute"/>
            <consortium name="Mycorrhizal Genomics Consortium"/>
            <person name="Kohler A."/>
            <person name="Kuo A."/>
            <person name="Nagy L.G."/>
            <person name="Floudas D."/>
            <person name="Copeland A."/>
            <person name="Barry K.W."/>
            <person name="Cichocki N."/>
            <person name="Veneault-Fourrey C."/>
            <person name="LaButti K."/>
            <person name="Lindquist E.A."/>
            <person name="Lipzen A."/>
            <person name="Lundell T."/>
            <person name="Morin E."/>
            <person name="Murat C."/>
            <person name="Riley R."/>
            <person name="Ohm R."/>
            <person name="Sun H."/>
            <person name="Tunlid A."/>
            <person name="Henrissat B."/>
            <person name="Grigoriev I.V."/>
            <person name="Hibbett D.S."/>
            <person name="Martin F."/>
        </authorList>
    </citation>
    <scope>NUCLEOTIDE SEQUENCE [LARGE SCALE GENOMIC DNA]</scope>
    <source>
        <strain evidence="9">UH-Slu-Lm8-n1</strain>
    </source>
</reference>
<dbReference type="Gene3D" id="2.60.120.260">
    <property type="entry name" value="Galactose-binding domain-like"/>
    <property type="match status" value="1"/>
</dbReference>
<feature type="region of interest" description="Disordered" evidence="6">
    <location>
        <begin position="308"/>
        <end position="337"/>
    </location>
</feature>
<dbReference type="GO" id="GO:0008422">
    <property type="term" value="F:beta-glucosidase activity"/>
    <property type="evidence" value="ECO:0007669"/>
    <property type="project" value="UniProtKB-EC"/>
</dbReference>
<evidence type="ECO:0000313" key="9">
    <source>
        <dbReference type="Proteomes" id="UP000054485"/>
    </source>
</evidence>
<keyword evidence="4 8" id="KW-0378">Hydrolase</keyword>
<dbReference type="InterPro" id="IPR036881">
    <property type="entry name" value="Glyco_hydro_3_C_sf"/>
</dbReference>
<keyword evidence="5" id="KW-0326">Glycosidase</keyword>
<evidence type="ECO:0000259" key="7">
    <source>
        <dbReference type="PROSITE" id="PS51820"/>
    </source>
</evidence>
<dbReference type="InParanoid" id="A0A0D0AHY9"/>
<evidence type="ECO:0000256" key="5">
    <source>
        <dbReference type="ARBA" id="ARBA00023295"/>
    </source>
</evidence>
<gene>
    <name evidence="8" type="ORF">CY34DRAFT_19726</name>
</gene>
<evidence type="ECO:0000256" key="2">
    <source>
        <dbReference type="ARBA" id="ARBA00005336"/>
    </source>
</evidence>
<sequence length="337" mass="37173">MSDWFGIYSIDLSINAGLDLEMPGTNKWRILDLMNRSIGSRKLTVRTVKERARKVVELAKRILDGDGVERTVESAEDTALMRKVAAESIVLLKNTNGLLPLNPNKIKTIAIVGGNAKAVVLSGGGSAALKPSYFVSPYDGVTAALPQGVEVLYSEGASTYMEMPTLDYELFTLSGERGWTGTWYAHQDDESMSALNTPYSTRLVDETRIFISTSAPKGITRRWTMRLEGELKPRERDCLFEFGLTVAGRAKLFVDGQLVIDNWTRQRRGQSFFSTGSMEEKGRVALKAGIKHHILVEFCNVRAPADNDEDEMVMDSNPGVRLGGREDGRGGGDREEG</sequence>
<feature type="domain" description="PA14" evidence="7">
    <location>
        <begin position="174"/>
        <end position="337"/>
    </location>
</feature>
<dbReference type="SUPFAM" id="SSF56988">
    <property type="entry name" value="Anthrax protective antigen"/>
    <property type="match status" value="1"/>
</dbReference>
<keyword evidence="9" id="KW-1185">Reference proteome</keyword>
<evidence type="ECO:0000256" key="3">
    <source>
        <dbReference type="ARBA" id="ARBA00012744"/>
    </source>
</evidence>
<dbReference type="InterPro" id="IPR011658">
    <property type="entry name" value="PA14_dom"/>
</dbReference>
<evidence type="ECO:0000256" key="4">
    <source>
        <dbReference type="ARBA" id="ARBA00022801"/>
    </source>
</evidence>